<name>A0A7T8QW48_CALRO</name>
<organism evidence="1 2">
    <name type="scientific">Caligus rogercresseyi</name>
    <name type="common">Sea louse</name>
    <dbReference type="NCBI Taxonomy" id="217165"/>
    <lineage>
        <taxon>Eukaryota</taxon>
        <taxon>Metazoa</taxon>
        <taxon>Ecdysozoa</taxon>
        <taxon>Arthropoda</taxon>
        <taxon>Crustacea</taxon>
        <taxon>Multicrustacea</taxon>
        <taxon>Hexanauplia</taxon>
        <taxon>Copepoda</taxon>
        <taxon>Siphonostomatoida</taxon>
        <taxon>Caligidae</taxon>
        <taxon>Caligus</taxon>
    </lineage>
</organism>
<evidence type="ECO:0000313" key="2">
    <source>
        <dbReference type="Proteomes" id="UP000595437"/>
    </source>
</evidence>
<gene>
    <name evidence="1" type="ORF">FKW44_002217</name>
</gene>
<reference evidence="2" key="1">
    <citation type="submission" date="2021-01" db="EMBL/GenBank/DDBJ databases">
        <title>Caligus Genome Assembly.</title>
        <authorList>
            <person name="Gallardo-Escarate C."/>
        </authorList>
    </citation>
    <scope>NUCLEOTIDE SEQUENCE [LARGE SCALE GENOMIC DNA]</scope>
</reference>
<accession>A0A7T8QW48</accession>
<protein>
    <submittedName>
        <fullName evidence="1">Uncharacterized protein</fullName>
    </submittedName>
</protein>
<dbReference type="AlphaFoldDB" id="A0A7T8QW48"/>
<proteinExistence type="predicted"/>
<dbReference type="EMBL" id="CP045891">
    <property type="protein sequence ID" value="QQP57290.1"/>
    <property type="molecule type" value="Genomic_DNA"/>
</dbReference>
<dbReference type="Proteomes" id="UP000595437">
    <property type="component" value="Chromosome 2"/>
</dbReference>
<keyword evidence="2" id="KW-1185">Reference proteome</keyword>
<evidence type="ECO:0000313" key="1">
    <source>
        <dbReference type="EMBL" id="QQP57290.1"/>
    </source>
</evidence>
<sequence>MVSLGPLLTEIARSIVIGKLQKSAWVTRSAKLSSAAETPHDLQWQRQAQ</sequence>